<proteinExistence type="predicted"/>
<organism evidence="3 4">
    <name type="scientific">Myriangium duriaei CBS 260.36</name>
    <dbReference type="NCBI Taxonomy" id="1168546"/>
    <lineage>
        <taxon>Eukaryota</taxon>
        <taxon>Fungi</taxon>
        <taxon>Dikarya</taxon>
        <taxon>Ascomycota</taxon>
        <taxon>Pezizomycotina</taxon>
        <taxon>Dothideomycetes</taxon>
        <taxon>Dothideomycetidae</taxon>
        <taxon>Myriangiales</taxon>
        <taxon>Myriangiaceae</taxon>
        <taxon>Myriangium</taxon>
    </lineage>
</organism>
<keyword evidence="1" id="KW-0539">Nucleus</keyword>
<reference evidence="3" key="1">
    <citation type="journal article" date="2020" name="Stud. Mycol.">
        <title>101 Dothideomycetes genomes: a test case for predicting lifestyles and emergence of pathogens.</title>
        <authorList>
            <person name="Haridas S."/>
            <person name="Albert R."/>
            <person name="Binder M."/>
            <person name="Bloem J."/>
            <person name="Labutti K."/>
            <person name="Salamov A."/>
            <person name="Andreopoulos B."/>
            <person name="Baker S."/>
            <person name="Barry K."/>
            <person name="Bills G."/>
            <person name="Bluhm B."/>
            <person name="Cannon C."/>
            <person name="Castanera R."/>
            <person name="Culley D."/>
            <person name="Daum C."/>
            <person name="Ezra D."/>
            <person name="Gonzalez J."/>
            <person name="Henrissat B."/>
            <person name="Kuo A."/>
            <person name="Liang C."/>
            <person name="Lipzen A."/>
            <person name="Lutzoni F."/>
            <person name="Magnuson J."/>
            <person name="Mondo S."/>
            <person name="Nolan M."/>
            <person name="Ohm R."/>
            <person name="Pangilinan J."/>
            <person name="Park H.-J."/>
            <person name="Ramirez L."/>
            <person name="Alfaro M."/>
            <person name="Sun H."/>
            <person name="Tritt A."/>
            <person name="Yoshinaga Y."/>
            <person name="Zwiers L.-H."/>
            <person name="Turgeon B."/>
            <person name="Goodwin S."/>
            <person name="Spatafora J."/>
            <person name="Crous P."/>
            <person name="Grigoriev I."/>
        </authorList>
    </citation>
    <scope>NUCLEOTIDE SEQUENCE</scope>
    <source>
        <strain evidence="3">CBS 260.36</strain>
    </source>
</reference>
<evidence type="ECO:0000313" key="3">
    <source>
        <dbReference type="EMBL" id="KAF2150860.1"/>
    </source>
</evidence>
<dbReference type="OrthoDB" id="416217at2759"/>
<dbReference type="InterPro" id="IPR036864">
    <property type="entry name" value="Zn2-C6_fun-type_DNA-bd_sf"/>
</dbReference>
<dbReference type="SUPFAM" id="SSF57701">
    <property type="entry name" value="Zn2/Cys6 DNA-binding domain"/>
    <property type="match status" value="1"/>
</dbReference>
<dbReference type="Proteomes" id="UP000799439">
    <property type="component" value="Unassembled WGS sequence"/>
</dbReference>
<keyword evidence="4" id="KW-1185">Reference proteome</keyword>
<dbReference type="PANTHER" id="PTHR47784:SF5">
    <property type="entry name" value="STEROL UPTAKE CONTROL PROTEIN 2"/>
    <property type="match status" value="1"/>
</dbReference>
<accession>A0A9P4IYL6</accession>
<sequence length="406" mass="45637">MDGVRAAKVGHTKSRNGCLTCRKRRVKCDEKRPNCGGCERLGLDCSFDAKQKPTLTKGTLKSLSRSLDSTKKTRTDDIGALEESAKRRMLELRLLHYWMSLKDDEPVPEYVARWRRLWYIEMPSLALSHKNLLYALMAVSATRLLWSMHNEDEELVIARDSYWSLALQEQQKAIEASHSSDALVFAAMLISINQLAETIGNNDQPYSPPLTWLQTARGTWTLQGELQNVESGTGIANLLELTAPVWRDCEQTSLDELGQSLLPDWLSISLLPDQDMRQAFMKVARYITLFKQAAEANEPKGVLSRRVFMFPGAMSDEFINCVRDHDVRALLLIGQFFTIVENTGILRYYYKSEDISLRKDIEGIRTLVPPEAAEILHSPGARSDASPVARSASQLVAGLPTATFAD</sequence>
<evidence type="ECO:0000256" key="1">
    <source>
        <dbReference type="ARBA" id="ARBA00023242"/>
    </source>
</evidence>
<dbReference type="InterPro" id="IPR053157">
    <property type="entry name" value="Sterol_Uptake_Regulator"/>
</dbReference>
<gene>
    <name evidence="3" type="ORF">K461DRAFT_229204</name>
</gene>
<evidence type="ECO:0000313" key="4">
    <source>
        <dbReference type="Proteomes" id="UP000799439"/>
    </source>
</evidence>
<dbReference type="PROSITE" id="PS50048">
    <property type="entry name" value="ZN2_CY6_FUNGAL_2"/>
    <property type="match status" value="1"/>
</dbReference>
<dbReference type="GO" id="GO:0008270">
    <property type="term" value="F:zinc ion binding"/>
    <property type="evidence" value="ECO:0007669"/>
    <property type="project" value="InterPro"/>
</dbReference>
<protein>
    <recommendedName>
        <fullName evidence="2">Zn(2)-C6 fungal-type domain-containing protein</fullName>
    </recommendedName>
</protein>
<dbReference type="Gene3D" id="4.10.240.10">
    <property type="entry name" value="Zn(2)-C6 fungal-type DNA-binding domain"/>
    <property type="match status" value="1"/>
</dbReference>
<dbReference type="AlphaFoldDB" id="A0A9P4IYL6"/>
<dbReference type="CDD" id="cd00067">
    <property type="entry name" value="GAL4"/>
    <property type="match status" value="1"/>
</dbReference>
<name>A0A9P4IYL6_9PEZI</name>
<dbReference type="GO" id="GO:0001228">
    <property type="term" value="F:DNA-binding transcription activator activity, RNA polymerase II-specific"/>
    <property type="evidence" value="ECO:0007669"/>
    <property type="project" value="TreeGrafter"/>
</dbReference>
<dbReference type="SMART" id="SM00066">
    <property type="entry name" value="GAL4"/>
    <property type="match status" value="1"/>
</dbReference>
<dbReference type="PROSITE" id="PS00463">
    <property type="entry name" value="ZN2_CY6_FUNGAL_1"/>
    <property type="match status" value="1"/>
</dbReference>
<dbReference type="Pfam" id="PF00172">
    <property type="entry name" value="Zn_clus"/>
    <property type="match status" value="1"/>
</dbReference>
<feature type="domain" description="Zn(2)-C6 fungal-type" evidence="2">
    <location>
        <begin position="17"/>
        <end position="47"/>
    </location>
</feature>
<comment type="caution">
    <text evidence="3">The sequence shown here is derived from an EMBL/GenBank/DDBJ whole genome shotgun (WGS) entry which is preliminary data.</text>
</comment>
<evidence type="ECO:0000259" key="2">
    <source>
        <dbReference type="PROSITE" id="PS50048"/>
    </source>
</evidence>
<dbReference type="PANTHER" id="PTHR47784">
    <property type="entry name" value="STEROL UPTAKE CONTROL PROTEIN 2"/>
    <property type="match status" value="1"/>
</dbReference>
<dbReference type="EMBL" id="ML996089">
    <property type="protein sequence ID" value="KAF2150860.1"/>
    <property type="molecule type" value="Genomic_DNA"/>
</dbReference>
<dbReference type="InterPro" id="IPR001138">
    <property type="entry name" value="Zn2Cys6_DnaBD"/>
</dbReference>